<accession>A0ABT9EJB7</accession>
<dbReference type="CDD" id="cd00130">
    <property type="entry name" value="PAS"/>
    <property type="match status" value="3"/>
</dbReference>
<dbReference type="InterPro" id="IPR001610">
    <property type="entry name" value="PAC"/>
</dbReference>
<evidence type="ECO:0000256" key="15">
    <source>
        <dbReference type="ARBA" id="ARBA00023170"/>
    </source>
</evidence>
<evidence type="ECO:0000256" key="7">
    <source>
        <dbReference type="ARBA" id="ARBA00022643"/>
    </source>
</evidence>
<dbReference type="SMART" id="SM00911">
    <property type="entry name" value="HWE_HK"/>
    <property type="match status" value="1"/>
</dbReference>
<dbReference type="EC" id="2.7.13.3" evidence="2"/>
<keyword evidence="14" id="KW-0843">Virulence</keyword>
<keyword evidence="5" id="KW-0716">Sensory transduction</keyword>
<keyword evidence="6" id="KW-0285">Flavoprotein</keyword>
<dbReference type="Gene3D" id="3.30.450.20">
    <property type="entry name" value="PAS domain"/>
    <property type="match status" value="4"/>
</dbReference>
<dbReference type="NCBIfam" id="TIGR00229">
    <property type="entry name" value="sensory_box"/>
    <property type="match status" value="3"/>
</dbReference>
<keyword evidence="19" id="KW-1185">Reference proteome</keyword>
<dbReference type="InterPro" id="IPR000700">
    <property type="entry name" value="PAS-assoc_C"/>
</dbReference>
<dbReference type="Gene3D" id="3.30.565.10">
    <property type="entry name" value="Histidine kinase-like ATPase, C-terminal domain"/>
    <property type="match status" value="1"/>
</dbReference>
<dbReference type="PANTHER" id="PTHR41523:SF7">
    <property type="entry name" value="HISTIDINE KINASE"/>
    <property type="match status" value="1"/>
</dbReference>
<evidence type="ECO:0000256" key="6">
    <source>
        <dbReference type="ARBA" id="ARBA00022630"/>
    </source>
</evidence>
<dbReference type="PROSITE" id="PS50112">
    <property type="entry name" value="PAS"/>
    <property type="match status" value="1"/>
</dbReference>
<dbReference type="InterPro" id="IPR013655">
    <property type="entry name" value="PAS_fold_3"/>
</dbReference>
<feature type="domain" description="PAC" evidence="17">
    <location>
        <begin position="376"/>
        <end position="428"/>
    </location>
</feature>
<feature type="domain" description="PAS" evidence="16">
    <location>
        <begin position="170"/>
        <end position="226"/>
    </location>
</feature>
<gene>
    <name evidence="18" type="ORF">Q5H91_07550</name>
</gene>
<keyword evidence="3" id="KW-0600">Photoreceptor protein</keyword>
<dbReference type="RefSeq" id="WP_305172759.1">
    <property type="nucleotide sequence ID" value="NZ_JAUUDS010000002.1"/>
</dbReference>
<dbReference type="InterPro" id="IPR011102">
    <property type="entry name" value="Sig_transdc_His_kinase_HWE"/>
</dbReference>
<feature type="domain" description="PAC" evidence="17">
    <location>
        <begin position="504"/>
        <end position="555"/>
    </location>
</feature>
<evidence type="ECO:0000256" key="12">
    <source>
        <dbReference type="ARBA" id="ARBA00022840"/>
    </source>
</evidence>
<feature type="domain" description="PAC" evidence="17">
    <location>
        <begin position="245"/>
        <end position="297"/>
    </location>
</feature>
<evidence type="ECO:0000259" key="17">
    <source>
        <dbReference type="PROSITE" id="PS50113"/>
    </source>
</evidence>
<dbReference type="SMART" id="SM00091">
    <property type="entry name" value="PAS"/>
    <property type="match status" value="3"/>
</dbReference>
<evidence type="ECO:0000256" key="1">
    <source>
        <dbReference type="ARBA" id="ARBA00000085"/>
    </source>
</evidence>
<dbReference type="Gene3D" id="2.10.70.100">
    <property type="match status" value="1"/>
</dbReference>
<reference evidence="18 19" key="1">
    <citation type="submission" date="2023-07" db="EMBL/GenBank/DDBJ databases">
        <authorList>
            <person name="Kim M.K."/>
        </authorList>
    </citation>
    <scope>NUCLEOTIDE SEQUENCE [LARGE SCALE GENOMIC DNA]</scope>
    <source>
        <strain evidence="18 19">KR1UV-12</strain>
    </source>
</reference>
<dbReference type="Proteomes" id="UP001230685">
    <property type="component" value="Unassembled WGS sequence"/>
</dbReference>
<evidence type="ECO:0000259" key="16">
    <source>
        <dbReference type="PROSITE" id="PS50112"/>
    </source>
</evidence>
<organism evidence="18 19">
    <name type="scientific">Sphingomonas aurea</name>
    <dbReference type="NCBI Taxonomy" id="3063994"/>
    <lineage>
        <taxon>Bacteria</taxon>
        <taxon>Pseudomonadati</taxon>
        <taxon>Pseudomonadota</taxon>
        <taxon>Alphaproteobacteria</taxon>
        <taxon>Sphingomonadales</taxon>
        <taxon>Sphingomonadaceae</taxon>
        <taxon>Sphingomonas</taxon>
    </lineage>
</organism>
<dbReference type="SUPFAM" id="SSF55785">
    <property type="entry name" value="PYP-like sensor domain (PAS domain)"/>
    <property type="match status" value="4"/>
</dbReference>
<dbReference type="SMART" id="SM00086">
    <property type="entry name" value="PAC"/>
    <property type="match status" value="3"/>
</dbReference>
<dbReference type="PROSITE" id="PS50113">
    <property type="entry name" value="PAC"/>
    <property type="match status" value="3"/>
</dbReference>
<name>A0ABT9EJB7_9SPHN</name>
<keyword evidence="15" id="KW-0675">Receptor</keyword>
<evidence type="ECO:0000256" key="11">
    <source>
        <dbReference type="ARBA" id="ARBA00022777"/>
    </source>
</evidence>
<keyword evidence="10" id="KW-0547">Nucleotide-binding</keyword>
<comment type="caution">
    <text evidence="18">The sequence shown here is derived from an EMBL/GenBank/DDBJ whole genome shotgun (WGS) entry which is preliminary data.</text>
</comment>
<keyword evidence="12" id="KW-0067">ATP-binding</keyword>
<dbReference type="EMBL" id="JAUUDS010000002">
    <property type="protein sequence ID" value="MDP1027062.1"/>
    <property type="molecule type" value="Genomic_DNA"/>
</dbReference>
<sequence length="750" mass="82921">MLSNPAHSSSPFPPSGGECAAILRDIDWSTHPLGDPVGWPPELKTAIQTALTSRFPSMVHWGDELFTFYNDGYAAILGRKHPGHLGQPAQAWWSEMWDQLTPFFARVLAGESFYTEDALYTPDRDGTPQAAWFTHSHSPLWNDIGEVCGIFVTAIETTTRVRAELARASDERRNRQVLDSAIDYAIIATDIEGRVTRWNEGARRILGWTEEEMVGETAERFFTPEDVAGDRLQVEMDAAVACGRGNDERWHLRKSGERFWAQGEMTVLRDEHGNHEGYVKVLRDRTEQHLTQMKLEASETRFQLALGAAGFLGSWDWDIAADKVYADPHFAEFYSVPPEQAAEGLPLATFVAGIHPDDRDWVGARIAETVATCGEFAEDYRLQRPDGRVSWVATRGRVFCDDEGKPTHFPGVAVEITERRAMEDALRASEAGTRLALDAADMGIWQTALDLSDQQWDSRTRVLLGHDADEDVGFDSFLDRVHAGDRDRVQAEISAALGCATESLDMQYRVLDRKGGQHWVHVRGRIVGDGGGPARLVGTIRDITPQKAAEEQSALLAKELNHRIKNTLAVVQSIVSQSLRRADTPEQARDAIGERLGALGRAHDLLTQTSWMAAPLRSVVEGATQVDGRATSRVSAEGPEVRLKAKAALAFSMALHELTTNAMKYGALSTEWGAVAVQWRTTVEAGARALEFRWIETGGPPVTVPERSGFGSRLMKGLARDLGGEGQADYQRSGFRWLLNANLEAIEENA</sequence>
<dbReference type="InterPro" id="IPR035965">
    <property type="entry name" value="PAS-like_dom_sf"/>
</dbReference>
<keyword evidence="9" id="KW-0677">Repeat</keyword>
<protein>
    <recommendedName>
        <fullName evidence="2">histidine kinase</fullName>
        <ecNumber evidence="2">2.7.13.3</ecNumber>
    </recommendedName>
</protein>
<keyword evidence="7" id="KW-0288">FMN</keyword>
<keyword evidence="4" id="KW-0597">Phosphoprotein</keyword>
<evidence type="ECO:0000256" key="8">
    <source>
        <dbReference type="ARBA" id="ARBA00022679"/>
    </source>
</evidence>
<evidence type="ECO:0000256" key="13">
    <source>
        <dbReference type="ARBA" id="ARBA00022991"/>
    </source>
</evidence>
<dbReference type="Pfam" id="PF07536">
    <property type="entry name" value="HWE_HK"/>
    <property type="match status" value="1"/>
</dbReference>
<keyword evidence="13" id="KW-0157">Chromophore</keyword>
<dbReference type="Pfam" id="PF08447">
    <property type="entry name" value="PAS_3"/>
    <property type="match status" value="2"/>
</dbReference>
<dbReference type="InterPro" id="IPR000014">
    <property type="entry name" value="PAS"/>
</dbReference>
<comment type="catalytic activity">
    <reaction evidence="1">
        <text>ATP + protein L-histidine = ADP + protein N-phospho-L-histidine.</text>
        <dbReference type="EC" id="2.7.13.3"/>
    </reaction>
</comment>
<evidence type="ECO:0000256" key="9">
    <source>
        <dbReference type="ARBA" id="ARBA00022737"/>
    </source>
</evidence>
<evidence type="ECO:0000256" key="4">
    <source>
        <dbReference type="ARBA" id="ARBA00022553"/>
    </source>
</evidence>
<dbReference type="Pfam" id="PF13426">
    <property type="entry name" value="PAS_9"/>
    <property type="match status" value="1"/>
</dbReference>
<keyword evidence="8" id="KW-0808">Transferase</keyword>
<evidence type="ECO:0000313" key="18">
    <source>
        <dbReference type="EMBL" id="MDP1027062.1"/>
    </source>
</evidence>
<evidence type="ECO:0000256" key="2">
    <source>
        <dbReference type="ARBA" id="ARBA00012438"/>
    </source>
</evidence>
<evidence type="ECO:0000256" key="5">
    <source>
        <dbReference type="ARBA" id="ARBA00022606"/>
    </source>
</evidence>
<dbReference type="InterPro" id="IPR036890">
    <property type="entry name" value="HATPase_C_sf"/>
</dbReference>
<evidence type="ECO:0000256" key="10">
    <source>
        <dbReference type="ARBA" id="ARBA00022741"/>
    </source>
</evidence>
<proteinExistence type="predicted"/>
<evidence type="ECO:0000313" key="19">
    <source>
        <dbReference type="Proteomes" id="UP001230685"/>
    </source>
</evidence>
<evidence type="ECO:0000256" key="14">
    <source>
        <dbReference type="ARBA" id="ARBA00023026"/>
    </source>
</evidence>
<keyword evidence="11" id="KW-0418">Kinase</keyword>
<dbReference type="PANTHER" id="PTHR41523">
    <property type="entry name" value="TWO-COMPONENT SYSTEM SENSOR PROTEIN"/>
    <property type="match status" value="1"/>
</dbReference>
<evidence type="ECO:0000256" key="3">
    <source>
        <dbReference type="ARBA" id="ARBA00022543"/>
    </source>
</evidence>